<dbReference type="AlphaFoldDB" id="B8D2X6"/>
<gene>
    <name evidence="2" type="ordered locus">DKAM_0195</name>
</gene>
<accession>B8D2X6</accession>
<dbReference type="PANTHER" id="PTHR48207:SF3">
    <property type="entry name" value="SUCCINATE--HYDROXYMETHYLGLUTARATE COA-TRANSFERASE"/>
    <property type="match status" value="1"/>
</dbReference>
<dbReference type="Gene3D" id="3.40.50.10540">
    <property type="entry name" value="Crotonobetainyl-coa:carnitine coa-transferase, domain 1"/>
    <property type="match status" value="1"/>
</dbReference>
<dbReference type="SUPFAM" id="SSF89796">
    <property type="entry name" value="CoA-transferase family III (CaiB/BaiF)"/>
    <property type="match status" value="1"/>
</dbReference>
<protein>
    <submittedName>
        <fullName evidence="2">Formyl-CoA transferase</fullName>
    </submittedName>
</protein>
<sequence length="392" mass="44284">MLLKDIKVLDLSHTLAGPFASMVLADLGAEIIKVEAPHGDETRSWAPFIKGESAYYLSINRGKKSIVVDLKNPKGREIVYKLVERSDVVIENYRPGVPEKLGVDYESLVKINPKIIYLSIKGFRQGSIYEDKPAYDLVLQGMSGLMMSTGEEGGPPVRVSFALFDVITGLMSSIYILSALYAGKRPVKIEVPMYDTAIFSMCYLPIMYLTTGRKPRRMGSAHPSMVPYQAFRDRDGKWFIVAAANDRLWGSLCRAIGREDLVNDPRFRTNADRVANREALVNMLQSVFEIDTRDNWLRKLEDAGVPAAPVYELDEVFQDRYVSEQGIVYKIHHPVLGEIPQLSEPGYFNNEKYNSKLHPPRLGEHTVEILQELGYTPEEISRLKEAGIIYYP</sequence>
<reference evidence="2 3" key="1">
    <citation type="journal article" date="2009" name="J. Bacteriol.">
        <title>Complete genome sequence of the anaerobic, protein-degrading hyperthermophilic crenarchaeon Desulfurococcus kamchatkensis.</title>
        <authorList>
            <person name="Ravin N.V."/>
            <person name="Mardanov A.V."/>
            <person name="Beletsky A.V."/>
            <person name="Kublanov I.V."/>
            <person name="Kolganova T.V."/>
            <person name="Lebedinsky A.V."/>
            <person name="Chernyh N.A."/>
            <person name="Bonch-Osmolovskaya E.A."/>
            <person name="Skryabin K.G."/>
        </authorList>
    </citation>
    <scope>NUCLEOTIDE SEQUENCE [LARGE SCALE GENOMIC DNA]</scope>
    <source>
        <strain evidence="3">DSM 18924 / JCM 16383 / VKM B-2413 / 1221n</strain>
    </source>
</reference>
<dbReference type="Proteomes" id="UP000006903">
    <property type="component" value="Chromosome"/>
</dbReference>
<dbReference type="InterPro" id="IPR044855">
    <property type="entry name" value="CoA-Trfase_III_dom3_sf"/>
</dbReference>
<dbReference type="KEGG" id="dka:DKAM_0195"/>
<dbReference type="STRING" id="490899.DKAM_0195"/>
<dbReference type="Pfam" id="PF02515">
    <property type="entry name" value="CoA_transf_3"/>
    <property type="match status" value="1"/>
</dbReference>
<dbReference type="InterPro" id="IPR003673">
    <property type="entry name" value="CoA-Trfase_fam_III"/>
</dbReference>
<keyword evidence="1 2" id="KW-0808">Transferase</keyword>
<dbReference type="Gene3D" id="3.30.1540.10">
    <property type="entry name" value="formyl-coa transferase, domain 3"/>
    <property type="match status" value="1"/>
</dbReference>
<name>B8D2X6_DESA1</name>
<dbReference type="GO" id="GO:0008410">
    <property type="term" value="F:CoA-transferase activity"/>
    <property type="evidence" value="ECO:0007669"/>
    <property type="project" value="TreeGrafter"/>
</dbReference>
<evidence type="ECO:0000256" key="1">
    <source>
        <dbReference type="ARBA" id="ARBA00022679"/>
    </source>
</evidence>
<organism evidence="2 3">
    <name type="scientific">Desulfurococcus amylolyticus (strain DSM 18924 / JCM 16383 / VKM B-2413 / 1221n)</name>
    <name type="common">Desulfurococcus kamchatkensis</name>
    <dbReference type="NCBI Taxonomy" id="490899"/>
    <lineage>
        <taxon>Archaea</taxon>
        <taxon>Thermoproteota</taxon>
        <taxon>Thermoprotei</taxon>
        <taxon>Desulfurococcales</taxon>
        <taxon>Desulfurococcaceae</taxon>
        <taxon>Desulfurococcus</taxon>
    </lineage>
</organism>
<dbReference type="eggNOG" id="arCOG02304">
    <property type="taxonomic scope" value="Archaea"/>
</dbReference>
<dbReference type="InterPro" id="IPR023606">
    <property type="entry name" value="CoA-Trfase_III_dom_1_sf"/>
</dbReference>
<evidence type="ECO:0000313" key="3">
    <source>
        <dbReference type="Proteomes" id="UP000006903"/>
    </source>
</evidence>
<dbReference type="InterPro" id="IPR050483">
    <property type="entry name" value="CoA-transferase_III_domain"/>
</dbReference>
<dbReference type="EMBL" id="CP001140">
    <property type="protein sequence ID" value="ACL10523.1"/>
    <property type="molecule type" value="Genomic_DNA"/>
</dbReference>
<dbReference type="PANTHER" id="PTHR48207">
    <property type="entry name" value="SUCCINATE--HYDROXYMETHYLGLUTARATE COA-TRANSFERASE"/>
    <property type="match status" value="1"/>
</dbReference>
<proteinExistence type="predicted"/>
<dbReference type="HOGENOM" id="CLU_033975_0_0_2"/>
<dbReference type="GeneID" id="7171522"/>
<evidence type="ECO:0000313" key="2">
    <source>
        <dbReference type="EMBL" id="ACL10523.1"/>
    </source>
</evidence>
<dbReference type="RefSeq" id="WP_012607865.1">
    <property type="nucleotide sequence ID" value="NC_011766.1"/>
</dbReference>